<name>A0A166EUA1_9AGAM</name>
<feature type="domain" description="T6SS Phospholipase effector Tle1-like catalytic" evidence="1">
    <location>
        <begin position="4"/>
        <end position="262"/>
    </location>
</feature>
<dbReference type="Pfam" id="PF09994">
    <property type="entry name" value="T6SS_Tle1-like_cat"/>
    <property type="match status" value="1"/>
</dbReference>
<dbReference type="STRING" id="436010.A0A166EUA1"/>
<dbReference type="EMBL" id="KV417597">
    <property type="protein sequence ID" value="KZP16115.1"/>
    <property type="molecule type" value="Genomic_DNA"/>
</dbReference>
<dbReference type="Proteomes" id="UP000076532">
    <property type="component" value="Unassembled WGS sequence"/>
</dbReference>
<keyword evidence="3" id="KW-1185">Reference proteome</keyword>
<dbReference type="PANTHER" id="PTHR33840">
    <property type="match status" value="1"/>
</dbReference>
<organism evidence="2 3">
    <name type="scientific">Athelia psychrophila</name>
    <dbReference type="NCBI Taxonomy" id="1759441"/>
    <lineage>
        <taxon>Eukaryota</taxon>
        <taxon>Fungi</taxon>
        <taxon>Dikarya</taxon>
        <taxon>Basidiomycota</taxon>
        <taxon>Agaricomycotina</taxon>
        <taxon>Agaricomycetes</taxon>
        <taxon>Agaricomycetidae</taxon>
        <taxon>Atheliales</taxon>
        <taxon>Atheliaceae</taxon>
        <taxon>Athelia</taxon>
    </lineage>
</organism>
<dbReference type="SUPFAM" id="SSF53474">
    <property type="entry name" value="alpha/beta-Hydrolases"/>
    <property type="match status" value="1"/>
</dbReference>
<dbReference type="AlphaFoldDB" id="A0A166EUA1"/>
<evidence type="ECO:0000313" key="2">
    <source>
        <dbReference type="EMBL" id="KZP16115.1"/>
    </source>
</evidence>
<sequence length="323" mass="36501">GRILAVHIDGTSNQFGQHSTNVIQLYSQIIKDDSQITYYNSGIGTYAAPSWKSLNYWKQVVDNSVDLGIAWNFEKIVINAYRWVADNFQPGDRIFLFGFSRGAYQVRALAAMIHKVGLIYKGNEEQIPFAYEIYADHNSEPPEAMSKRFKDTFSRDVRVHFVGVWDTVSSIGIVRGKNLPGTIAPDNICYFRHALALDERRVKFLPEYARGGAGPNLVPPANPNADAEGNGGSVVQSEPQNISAKPHIKETWFTGTHSDIGAPLLWMCYEAISCGLKMKLYNAKWKWDELGAVNESLTGVWKLFEYMPFTRLSYKTHEEMTMR</sequence>
<dbReference type="PANTHER" id="PTHR33840:SF2">
    <property type="entry name" value="TLE1 PHOSPHOLIPASE DOMAIN-CONTAINING PROTEIN"/>
    <property type="match status" value="1"/>
</dbReference>
<gene>
    <name evidence="2" type="ORF">FIBSPDRAFT_749274</name>
</gene>
<protein>
    <recommendedName>
        <fullName evidence="1">T6SS Phospholipase effector Tle1-like catalytic domain-containing protein</fullName>
    </recommendedName>
</protein>
<evidence type="ECO:0000313" key="3">
    <source>
        <dbReference type="Proteomes" id="UP000076532"/>
    </source>
</evidence>
<reference evidence="2 3" key="1">
    <citation type="journal article" date="2016" name="Mol. Biol. Evol.">
        <title>Comparative Genomics of Early-Diverging Mushroom-Forming Fungi Provides Insights into the Origins of Lignocellulose Decay Capabilities.</title>
        <authorList>
            <person name="Nagy L.G."/>
            <person name="Riley R."/>
            <person name="Tritt A."/>
            <person name="Adam C."/>
            <person name="Daum C."/>
            <person name="Floudas D."/>
            <person name="Sun H."/>
            <person name="Yadav J.S."/>
            <person name="Pangilinan J."/>
            <person name="Larsson K.H."/>
            <person name="Matsuura K."/>
            <person name="Barry K."/>
            <person name="Labutti K."/>
            <person name="Kuo R."/>
            <person name="Ohm R.A."/>
            <person name="Bhattacharya S.S."/>
            <person name="Shirouzu T."/>
            <person name="Yoshinaga Y."/>
            <person name="Martin F.M."/>
            <person name="Grigoriev I.V."/>
            <person name="Hibbett D.S."/>
        </authorList>
    </citation>
    <scope>NUCLEOTIDE SEQUENCE [LARGE SCALE GENOMIC DNA]</scope>
    <source>
        <strain evidence="2 3">CBS 109695</strain>
    </source>
</reference>
<accession>A0A166EUA1</accession>
<dbReference type="InterPro" id="IPR029058">
    <property type="entry name" value="AB_hydrolase_fold"/>
</dbReference>
<dbReference type="InterPro" id="IPR018712">
    <property type="entry name" value="Tle1-like_cat"/>
</dbReference>
<evidence type="ECO:0000259" key="1">
    <source>
        <dbReference type="Pfam" id="PF09994"/>
    </source>
</evidence>
<feature type="non-terminal residue" evidence="2">
    <location>
        <position position="1"/>
    </location>
</feature>
<dbReference type="OrthoDB" id="538223at2759"/>
<proteinExistence type="predicted"/>